<gene>
    <name evidence="1" type="ORF">M378DRAFT_378038</name>
</gene>
<reference evidence="1 2" key="1">
    <citation type="submission" date="2014-04" db="EMBL/GenBank/DDBJ databases">
        <title>Evolutionary Origins and Diversification of the Mycorrhizal Mutualists.</title>
        <authorList>
            <consortium name="DOE Joint Genome Institute"/>
            <consortium name="Mycorrhizal Genomics Consortium"/>
            <person name="Kohler A."/>
            <person name="Kuo A."/>
            <person name="Nagy L.G."/>
            <person name="Floudas D."/>
            <person name="Copeland A."/>
            <person name="Barry K.W."/>
            <person name="Cichocki N."/>
            <person name="Veneault-Fourrey C."/>
            <person name="LaButti K."/>
            <person name="Lindquist E.A."/>
            <person name="Lipzen A."/>
            <person name="Lundell T."/>
            <person name="Morin E."/>
            <person name="Murat C."/>
            <person name="Riley R."/>
            <person name="Ohm R."/>
            <person name="Sun H."/>
            <person name="Tunlid A."/>
            <person name="Henrissat B."/>
            <person name="Grigoriev I.V."/>
            <person name="Hibbett D.S."/>
            <person name="Martin F."/>
        </authorList>
    </citation>
    <scope>NUCLEOTIDE SEQUENCE [LARGE SCALE GENOMIC DNA]</scope>
    <source>
        <strain evidence="1 2">Koide BX008</strain>
    </source>
</reference>
<dbReference type="InParanoid" id="A0A0C2S4K0"/>
<dbReference type="HOGENOM" id="CLU_2978646_0_0_1"/>
<protein>
    <submittedName>
        <fullName evidence="1">Uncharacterized protein</fullName>
    </submittedName>
</protein>
<name>A0A0C2S4K0_AMAMK</name>
<dbReference type="EMBL" id="KN818363">
    <property type="protein sequence ID" value="KIL57620.1"/>
    <property type="molecule type" value="Genomic_DNA"/>
</dbReference>
<proteinExistence type="predicted"/>
<organism evidence="1 2">
    <name type="scientific">Amanita muscaria (strain Koide BX008)</name>
    <dbReference type="NCBI Taxonomy" id="946122"/>
    <lineage>
        <taxon>Eukaryota</taxon>
        <taxon>Fungi</taxon>
        <taxon>Dikarya</taxon>
        <taxon>Basidiomycota</taxon>
        <taxon>Agaricomycotina</taxon>
        <taxon>Agaricomycetes</taxon>
        <taxon>Agaricomycetidae</taxon>
        <taxon>Agaricales</taxon>
        <taxon>Pluteineae</taxon>
        <taxon>Amanitaceae</taxon>
        <taxon>Amanita</taxon>
    </lineage>
</organism>
<sequence>MASSEWTPRTFLCNDYLSFLLNIRAVSFFRKWATILTSEPVSSVVKYCGQSISYRHES</sequence>
<keyword evidence="2" id="KW-1185">Reference proteome</keyword>
<accession>A0A0C2S4K0</accession>
<dbReference type="Proteomes" id="UP000054549">
    <property type="component" value="Unassembled WGS sequence"/>
</dbReference>
<evidence type="ECO:0000313" key="2">
    <source>
        <dbReference type="Proteomes" id="UP000054549"/>
    </source>
</evidence>
<evidence type="ECO:0000313" key="1">
    <source>
        <dbReference type="EMBL" id="KIL57620.1"/>
    </source>
</evidence>
<dbReference type="AlphaFoldDB" id="A0A0C2S4K0"/>